<keyword evidence="3" id="KW-1185">Reference proteome</keyword>
<dbReference type="AlphaFoldDB" id="A0A927FA67"/>
<evidence type="ECO:0000313" key="2">
    <source>
        <dbReference type="EMBL" id="MBD5780679.1"/>
    </source>
</evidence>
<dbReference type="RefSeq" id="WP_191617775.1">
    <property type="nucleotide sequence ID" value="NZ_JACYFG010000036.1"/>
</dbReference>
<dbReference type="Pfam" id="PF01261">
    <property type="entry name" value="AP_endonuc_2"/>
    <property type="match status" value="1"/>
</dbReference>
<dbReference type="EMBL" id="JACYFG010000036">
    <property type="protein sequence ID" value="MBD5780679.1"/>
    <property type="molecule type" value="Genomic_DNA"/>
</dbReference>
<dbReference type="Gene3D" id="3.20.20.150">
    <property type="entry name" value="Divalent-metal-dependent TIM barrel enzymes"/>
    <property type="match status" value="1"/>
</dbReference>
<evidence type="ECO:0000313" key="3">
    <source>
        <dbReference type="Proteomes" id="UP000622317"/>
    </source>
</evidence>
<gene>
    <name evidence="2" type="ORF">IEN85_14360</name>
</gene>
<reference evidence="2" key="1">
    <citation type="submission" date="2020-09" db="EMBL/GenBank/DDBJ databases">
        <title>Pelagicoccus enzymogenes sp. nov. with an EPS production, isolated from marine sediment.</title>
        <authorList>
            <person name="Feng X."/>
        </authorList>
    </citation>
    <scope>NUCLEOTIDE SEQUENCE</scope>
    <source>
        <strain evidence="2">NFK12</strain>
    </source>
</reference>
<dbReference type="Proteomes" id="UP000622317">
    <property type="component" value="Unassembled WGS sequence"/>
</dbReference>
<organism evidence="2 3">
    <name type="scientific">Pelagicoccus enzymogenes</name>
    <dbReference type="NCBI Taxonomy" id="2773457"/>
    <lineage>
        <taxon>Bacteria</taxon>
        <taxon>Pseudomonadati</taxon>
        <taxon>Verrucomicrobiota</taxon>
        <taxon>Opitutia</taxon>
        <taxon>Puniceicoccales</taxon>
        <taxon>Pelagicoccaceae</taxon>
        <taxon>Pelagicoccus</taxon>
    </lineage>
</organism>
<feature type="domain" description="Xylose isomerase-like TIM barrel" evidence="1">
    <location>
        <begin position="30"/>
        <end position="275"/>
    </location>
</feature>
<dbReference type="InterPro" id="IPR050312">
    <property type="entry name" value="IolE/XylAMocC-like"/>
</dbReference>
<keyword evidence="2" id="KW-0413">Isomerase</keyword>
<dbReference type="PANTHER" id="PTHR12110:SF21">
    <property type="entry name" value="XYLOSE ISOMERASE-LIKE TIM BARREL DOMAIN-CONTAINING PROTEIN"/>
    <property type="match status" value="1"/>
</dbReference>
<dbReference type="InterPro" id="IPR036237">
    <property type="entry name" value="Xyl_isomerase-like_sf"/>
</dbReference>
<comment type="caution">
    <text evidence="2">The sequence shown here is derived from an EMBL/GenBank/DDBJ whole genome shotgun (WGS) entry which is preliminary data.</text>
</comment>
<evidence type="ECO:0000259" key="1">
    <source>
        <dbReference type="Pfam" id="PF01261"/>
    </source>
</evidence>
<dbReference type="InterPro" id="IPR013022">
    <property type="entry name" value="Xyl_isomerase-like_TIM-brl"/>
</dbReference>
<name>A0A927FA67_9BACT</name>
<dbReference type="SUPFAM" id="SSF51658">
    <property type="entry name" value="Xylose isomerase-like"/>
    <property type="match status" value="1"/>
</dbReference>
<accession>A0A927FA67</accession>
<sequence>MSLNNEYDIRIGTLAGKGPQTADYIKAILPHGFESFQINFWQNLGETDLLKLADQTRQVLEGSDAIVSSLGIFGNPLGDSEDDEKTREGWRECIDKAHLYGTDLVCGFAGRVRDVPVPESIERYVEVFGELSKRAADKGVRIAFENCPMGGNWERGDWNIAFNPAAWELMFDALPVDNIGLEWEPCHQMGQLIEPMPQLRKYVSKVFHVHGKDASNYAEVVREFGVDGPKPFSEHRHPGFGDSNWTDIISELRRGGYKGTIDIEGWHDPVYVGELELTGQVHALNYLKGCRGKYVPNPEGF</sequence>
<dbReference type="PANTHER" id="PTHR12110">
    <property type="entry name" value="HYDROXYPYRUVATE ISOMERASE"/>
    <property type="match status" value="1"/>
</dbReference>
<protein>
    <submittedName>
        <fullName evidence="2">Sugar phosphate isomerase/epimerase</fullName>
    </submittedName>
</protein>
<dbReference type="GO" id="GO:0016853">
    <property type="term" value="F:isomerase activity"/>
    <property type="evidence" value="ECO:0007669"/>
    <property type="project" value="UniProtKB-KW"/>
</dbReference>
<proteinExistence type="predicted"/>